<organism evidence="1">
    <name type="scientific">bioreactor metagenome</name>
    <dbReference type="NCBI Taxonomy" id="1076179"/>
    <lineage>
        <taxon>unclassified sequences</taxon>
        <taxon>metagenomes</taxon>
        <taxon>ecological metagenomes</taxon>
    </lineage>
</organism>
<dbReference type="EMBL" id="VSSQ01008961">
    <property type="protein sequence ID" value="MPM40332.1"/>
    <property type="molecule type" value="Genomic_DNA"/>
</dbReference>
<dbReference type="AlphaFoldDB" id="A0A644ZHF4"/>
<gene>
    <name evidence="1" type="ORF">SDC9_86972</name>
</gene>
<accession>A0A644ZHF4</accession>
<evidence type="ECO:0000313" key="1">
    <source>
        <dbReference type="EMBL" id="MPM40332.1"/>
    </source>
</evidence>
<comment type="caution">
    <text evidence="1">The sequence shown here is derived from an EMBL/GenBank/DDBJ whole genome shotgun (WGS) entry which is preliminary data.</text>
</comment>
<name>A0A644ZHF4_9ZZZZ</name>
<protein>
    <submittedName>
        <fullName evidence="1">Uncharacterized protein</fullName>
    </submittedName>
</protein>
<proteinExistence type="predicted"/>
<sequence>MGPNKTGNTPIISINKAIRYSGAALMRLSLTGAKGFDERGLPRNTTPNAFVKQINAKPPINTNPKIAKSIKSINKKLLDINPLNRPL</sequence>
<reference evidence="1" key="1">
    <citation type="submission" date="2019-08" db="EMBL/GenBank/DDBJ databases">
        <authorList>
            <person name="Kucharzyk K."/>
            <person name="Murdoch R.W."/>
            <person name="Higgins S."/>
            <person name="Loffler F."/>
        </authorList>
    </citation>
    <scope>NUCLEOTIDE SEQUENCE</scope>
</reference>